<keyword evidence="2" id="KW-0732">Signal</keyword>
<feature type="region of interest" description="Disordered" evidence="1">
    <location>
        <begin position="497"/>
        <end position="518"/>
    </location>
</feature>
<dbReference type="OrthoDB" id="6020543at2759"/>
<dbReference type="EMBL" id="ML977602">
    <property type="protein sequence ID" value="KAF1998590.1"/>
    <property type="molecule type" value="Genomic_DNA"/>
</dbReference>
<evidence type="ECO:0000256" key="1">
    <source>
        <dbReference type="SAM" id="MobiDB-lite"/>
    </source>
</evidence>
<dbReference type="AlphaFoldDB" id="A0A6A5W9K9"/>
<feature type="compositionally biased region" description="Low complexity" evidence="1">
    <location>
        <begin position="308"/>
        <end position="322"/>
    </location>
</feature>
<evidence type="ECO:0000256" key="2">
    <source>
        <dbReference type="SAM" id="SignalP"/>
    </source>
</evidence>
<keyword evidence="3" id="KW-0378">Hydrolase</keyword>
<sequence length="587" mass="62771">MAPTTRPFLLLVAVLLAATILVEAAVLPHIHKPHAQHERRDPVHIANANANAEPDPAVLQSGKDVTTTLASKPEPKNFLDDLKEFLAEYEVADILRSLFDDLLGVGRGKGKGKGKEDTSTMVLIKPTPVQASTSTSEQSQPKTVFVTPSPMASVITTPASTSDSAKTTWTPTILLSTAPAPTATGWLNLGLPWNNETGQYGSETPYRIPLVKTRVPKSKPTNTATKKTIRRTSTKYLTRTVHPIRVSASNTPIPVTGPIRYLNATATSTSTTFPSSAGVLNTSPPLSTGEPEIHILPFPYPIPPPYPTNTSTSTSTSTSTPAFTPPPPRPPRTSNLTADYVYTPLLPLRQICTNPSIKTITLPLLDAFYGPNAYPTLHHFPGCSAPNPSQTLRAPGLLNCTVLGAEVARCQRQGRKVLLSVKADGAERVGGNTEYGTPGEEILPFGPYFGLAPVPPNGSTPEIVHKTPPNLFDARHPPSSLALLLFSLFGAGHSERADLRPLGPDQPNSSSGDGEGIRWVGRPLGEEVVLDGFDVQVPGEWRGMWQEAGWRAFVERLRELGEEAENEGEDGGAEGKGVVVLGWVGEG</sequence>
<organism evidence="3 4">
    <name type="scientific">Amniculicola lignicola CBS 123094</name>
    <dbReference type="NCBI Taxonomy" id="1392246"/>
    <lineage>
        <taxon>Eukaryota</taxon>
        <taxon>Fungi</taxon>
        <taxon>Dikarya</taxon>
        <taxon>Ascomycota</taxon>
        <taxon>Pezizomycotina</taxon>
        <taxon>Dothideomycetes</taxon>
        <taxon>Pleosporomycetidae</taxon>
        <taxon>Pleosporales</taxon>
        <taxon>Amniculicolaceae</taxon>
        <taxon>Amniculicola</taxon>
    </lineage>
</organism>
<evidence type="ECO:0000313" key="4">
    <source>
        <dbReference type="Proteomes" id="UP000799779"/>
    </source>
</evidence>
<proteinExistence type="predicted"/>
<protein>
    <submittedName>
        <fullName evidence="3">Glycoside hydrolase family 18 protein</fullName>
    </submittedName>
</protein>
<keyword evidence="4" id="KW-1185">Reference proteome</keyword>
<feature type="signal peptide" evidence="2">
    <location>
        <begin position="1"/>
        <end position="24"/>
    </location>
</feature>
<dbReference type="Proteomes" id="UP000799779">
    <property type="component" value="Unassembled WGS sequence"/>
</dbReference>
<dbReference type="Gene3D" id="3.20.20.80">
    <property type="entry name" value="Glycosidases"/>
    <property type="match status" value="1"/>
</dbReference>
<accession>A0A6A5W9K9</accession>
<name>A0A6A5W9K9_9PLEO</name>
<feature type="chain" id="PRO_5025334621" evidence="2">
    <location>
        <begin position="25"/>
        <end position="587"/>
    </location>
</feature>
<feature type="region of interest" description="Disordered" evidence="1">
    <location>
        <begin position="304"/>
        <end position="335"/>
    </location>
</feature>
<evidence type="ECO:0000313" key="3">
    <source>
        <dbReference type="EMBL" id="KAF1998590.1"/>
    </source>
</evidence>
<dbReference type="GO" id="GO:0016787">
    <property type="term" value="F:hydrolase activity"/>
    <property type="evidence" value="ECO:0007669"/>
    <property type="project" value="UniProtKB-KW"/>
</dbReference>
<reference evidence="3" key="1">
    <citation type="journal article" date="2020" name="Stud. Mycol.">
        <title>101 Dothideomycetes genomes: a test case for predicting lifestyles and emergence of pathogens.</title>
        <authorList>
            <person name="Haridas S."/>
            <person name="Albert R."/>
            <person name="Binder M."/>
            <person name="Bloem J."/>
            <person name="Labutti K."/>
            <person name="Salamov A."/>
            <person name="Andreopoulos B."/>
            <person name="Baker S."/>
            <person name="Barry K."/>
            <person name="Bills G."/>
            <person name="Bluhm B."/>
            <person name="Cannon C."/>
            <person name="Castanera R."/>
            <person name="Culley D."/>
            <person name="Daum C."/>
            <person name="Ezra D."/>
            <person name="Gonzalez J."/>
            <person name="Henrissat B."/>
            <person name="Kuo A."/>
            <person name="Liang C."/>
            <person name="Lipzen A."/>
            <person name="Lutzoni F."/>
            <person name="Magnuson J."/>
            <person name="Mondo S."/>
            <person name="Nolan M."/>
            <person name="Ohm R."/>
            <person name="Pangilinan J."/>
            <person name="Park H.-J."/>
            <person name="Ramirez L."/>
            <person name="Alfaro M."/>
            <person name="Sun H."/>
            <person name="Tritt A."/>
            <person name="Yoshinaga Y."/>
            <person name="Zwiers L.-H."/>
            <person name="Turgeon B."/>
            <person name="Goodwin S."/>
            <person name="Spatafora J."/>
            <person name="Crous P."/>
            <person name="Grigoriev I."/>
        </authorList>
    </citation>
    <scope>NUCLEOTIDE SEQUENCE</scope>
    <source>
        <strain evidence="3">CBS 123094</strain>
    </source>
</reference>
<gene>
    <name evidence="3" type="ORF">P154DRAFT_621524</name>
</gene>